<dbReference type="GO" id="GO:0015813">
    <property type="term" value="P:L-glutamate transmembrane transport"/>
    <property type="evidence" value="ECO:0007669"/>
    <property type="project" value="InterPro"/>
</dbReference>
<dbReference type="InterPro" id="IPR004445">
    <property type="entry name" value="GltS"/>
</dbReference>
<keyword evidence="2" id="KW-0812">Transmembrane</keyword>
<sequence>MLGGLIGGPVARHLVKRSTPEGSPDDSVQPSGFEKPESGRLITSLVMIETIAMIAICLSLGQLIAGC</sequence>
<evidence type="ECO:0000256" key="2">
    <source>
        <dbReference type="SAM" id="Phobius"/>
    </source>
</evidence>
<keyword evidence="2" id="KW-1133">Transmembrane helix</keyword>
<name>A0A447QL68_SERRU</name>
<feature type="region of interest" description="Disordered" evidence="1">
    <location>
        <begin position="1"/>
        <end position="36"/>
    </location>
</feature>
<evidence type="ECO:0000313" key="4">
    <source>
        <dbReference type="Proteomes" id="UP000271603"/>
    </source>
</evidence>
<keyword evidence="2" id="KW-0472">Membrane</keyword>
<dbReference type="EMBL" id="LR134155">
    <property type="protein sequence ID" value="VEA70900.1"/>
    <property type="molecule type" value="Genomic_DNA"/>
</dbReference>
<feature type="transmembrane region" description="Helical" evidence="2">
    <location>
        <begin position="41"/>
        <end position="65"/>
    </location>
</feature>
<dbReference type="Proteomes" id="UP000271603">
    <property type="component" value="Chromosome"/>
</dbReference>
<organism evidence="3 4">
    <name type="scientific">Serratia rubidaea</name>
    <name type="common">Serratia marinorubra</name>
    <dbReference type="NCBI Taxonomy" id="61652"/>
    <lineage>
        <taxon>Bacteria</taxon>
        <taxon>Pseudomonadati</taxon>
        <taxon>Pseudomonadota</taxon>
        <taxon>Gammaproteobacteria</taxon>
        <taxon>Enterobacterales</taxon>
        <taxon>Yersiniaceae</taxon>
        <taxon>Serratia</taxon>
    </lineage>
</organism>
<proteinExistence type="predicted"/>
<gene>
    <name evidence="3" type="primary">gltS_2</name>
    <name evidence="3" type="ORF">NCTC9419_02416</name>
</gene>
<dbReference type="Pfam" id="PF03616">
    <property type="entry name" value="Glt_symporter"/>
    <property type="match status" value="1"/>
</dbReference>
<dbReference type="GO" id="GO:0016020">
    <property type="term" value="C:membrane"/>
    <property type="evidence" value="ECO:0007669"/>
    <property type="project" value="InterPro"/>
</dbReference>
<protein>
    <submittedName>
        <fullName evidence="3">Glutamate permease</fullName>
    </submittedName>
</protein>
<evidence type="ECO:0000256" key="1">
    <source>
        <dbReference type="SAM" id="MobiDB-lite"/>
    </source>
</evidence>
<dbReference type="GO" id="GO:0015501">
    <property type="term" value="F:glutamate:sodium symporter activity"/>
    <property type="evidence" value="ECO:0007669"/>
    <property type="project" value="InterPro"/>
</dbReference>
<accession>A0A447QL68</accession>
<reference evidence="3 4" key="1">
    <citation type="submission" date="2018-12" db="EMBL/GenBank/DDBJ databases">
        <authorList>
            <consortium name="Pathogen Informatics"/>
        </authorList>
    </citation>
    <scope>NUCLEOTIDE SEQUENCE [LARGE SCALE GENOMIC DNA]</scope>
    <source>
        <strain evidence="3 4">NCTC9419</strain>
    </source>
</reference>
<evidence type="ECO:0000313" key="3">
    <source>
        <dbReference type="EMBL" id="VEA70900.1"/>
    </source>
</evidence>
<dbReference type="AlphaFoldDB" id="A0A447QL68"/>